<accession>A0A1R3R5X4</accession>
<dbReference type="VEuPathDB" id="FungiDB:ASPCADRAFT_212423"/>
<dbReference type="Proteomes" id="UP000188318">
    <property type="component" value="Unassembled WGS sequence"/>
</dbReference>
<keyword evidence="3" id="KW-1185">Reference proteome</keyword>
<name>A0A1R3R5X4_ASPC5</name>
<evidence type="ECO:0000313" key="2">
    <source>
        <dbReference type="EMBL" id="OOF89878.1"/>
    </source>
</evidence>
<evidence type="ECO:0000256" key="1">
    <source>
        <dbReference type="SAM" id="MobiDB-lite"/>
    </source>
</evidence>
<organism evidence="2 3">
    <name type="scientific">Aspergillus carbonarius (strain ITEM 5010)</name>
    <dbReference type="NCBI Taxonomy" id="602072"/>
    <lineage>
        <taxon>Eukaryota</taxon>
        <taxon>Fungi</taxon>
        <taxon>Dikarya</taxon>
        <taxon>Ascomycota</taxon>
        <taxon>Pezizomycotina</taxon>
        <taxon>Eurotiomycetes</taxon>
        <taxon>Eurotiomycetidae</taxon>
        <taxon>Eurotiales</taxon>
        <taxon>Aspergillaceae</taxon>
        <taxon>Aspergillus</taxon>
        <taxon>Aspergillus subgen. Circumdati</taxon>
    </lineage>
</organism>
<gene>
    <name evidence="2" type="ORF">ASPCADRAFT_212423</name>
</gene>
<proteinExistence type="predicted"/>
<evidence type="ECO:0000313" key="3">
    <source>
        <dbReference type="Proteomes" id="UP000188318"/>
    </source>
</evidence>
<reference evidence="3" key="1">
    <citation type="journal article" date="2017" name="Genome Biol.">
        <title>Comparative genomics reveals high biological diversity and specific adaptations in the industrially and medically important fungal genus Aspergillus.</title>
        <authorList>
            <person name="de Vries R.P."/>
            <person name="Riley R."/>
            <person name="Wiebenga A."/>
            <person name="Aguilar-Osorio G."/>
            <person name="Amillis S."/>
            <person name="Uchima C.A."/>
            <person name="Anderluh G."/>
            <person name="Asadollahi M."/>
            <person name="Askin M."/>
            <person name="Barry K."/>
            <person name="Battaglia E."/>
            <person name="Bayram O."/>
            <person name="Benocci T."/>
            <person name="Braus-Stromeyer S.A."/>
            <person name="Caldana C."/>
            <person name="Canovas D."/>
            <person name="Cerqueira G.C."/>
            <person name="Chen F."/>
            <person name="Chen W."/>
            <person name="Choi C."/>
            <person name="Clum A."/>
            <person name="Dos Santos R.A."/>
            <person name="Damasio A.R."/>
            <person name="Diallinas G."/>
            <person name="Emri T."/>
            <person name="Fekete E."/>
            <person name="Flipphi M."/>
            <person name="Freyberg S."/>
            <person name="Gallo A."/>
            <person name="Gournas C."/>
            <person name="Habgood R."/>
            <person name="Hainaut M."/>
            <person name="Harispe M.L."/>
            <person name="Henrissat B."/>
            <person name="Hilden K.S."/>
            <person name="Hope R."/>
            <person name="Hossain A."/>
            <person name="Karabika E."/>
            <person name="Karaffa L."/>
            <person name="Karanyi Z."/>
            <person name="Krasevec N."/>
            <person name="Kuo A."/>
            <person name="Kusch H."/>
            <person name="LaButti K."/>
            <person name="Lagendijk E.L."/>
            <person name="Lapidus A."/>
            <person name="Levasseur A."/>
            <person name="Lindquist E."/>
            <person name="Lipzen A."/>
            <person name="Logrieco A.F."/>
            <person name="MacCabe A."/>
            <person name="Maekelae M.R."/>
            <person name="Malavazi I."/>
            <person name="Melin P."/>
            <person name="Meyer V."/>
            <person name="Mielnichuk N."/>
            <person name="Miskei M."/>
            <person name="Molnar A.P."/>
            <person name="Mule G."/>
            <person name="Ngan C.Y."/>
            <person name="Orejas M."/>
            <person name="Orosz E."/>
            <person name="Ouedraogo J.P."/>
            <person name="Overkamp K.M."/>
            <person name="Park H.-S."/>
            <person name="Perrone G."/>
            <person name="Piumi F."/>
            <person name="Punt P.J."/>
            <person name="Ram A.F."/>
            <person name="Ramon A."/>
            <person name="Rauscher S."/>
            <person name="Record E."/>
            <person name="Riano-Pachon D.M."/>
            <person name="Robert V."/>
            <person name="Roehrig J."/>
            <person name="Ruller R."/>
            <person name="Salamov A."/>
            <person name="Salih N.S."/>
            <person name="Samson R.A."/>
            <person name="Sandor E."/>
            <person name="Sanguinetti M."/>
            <person name="Schuetze T."/>
            <person name="Sepcic K."/>
            <person name="Shelest E."/>
            <person name="Sherlock G."/>
            <person name="Sophianopoulou V."/>
            <person name="Squina F.M."/>
            <person name="Sun H."/>
            <person name="Susca A."/>
            <person name="Todd R.B."/>
            <person name="Tsang A."/>
            <person name="Unkles S.E."/>
            <person name="van de Wiele N."/>
            <person name="van Rossen-Uffink D."/>
            <person name="Oliveira J.V."/>
            <person name="Vesth T.C."/>
            <person name="Visser J."/>
            <person name="Yu J.-H."/>
            <person name="Zhou M."/>
            <person name="Andersen M.R."/>
            <person name="Archer D.B."/>
            <person name="Baker S.E."/>
            <person name="Benoit I."/>
            <person name="Brakhage A.A."/>
            <person name="Braus G.H."/>
            <person name="Fischer R."/>
            <person name="Frisvad J.C."/>
            <person name="Goldman G.H."/>
            <person name="Houbraken J."/>
            <person name="Oakley B."/>
            <person name="Pocsi I."/>
            <person name="Scazzocchio C."/>
            <person name="Seiboth B."/>
            <person name="vanKuyk P.A."/>
            <person name="Wortman J."/>
            <person name="Dyer P.S."/>
            <person name="Grigoriev I.V."/>
        </authorList>
    </citation>
    <scope>NUCLEOTIDE SEQUENCE [LARGE SCALE GENOMIC DNA]</scope>
    <source>
        <strain evidence="3">ITEM 5010</strain>
    </source>
</reference>
<sequence>MVIGSHPEGDRKSPMPTIALQPGHEGFGSRRTACGYIGKASKAENQAYDDGVLYSSVGMLQILQPRTSACPVAMTALSIWKLSQWTRGRTYLLPFPAISCTQGSPG</sequence>
<feature type="region of interest" description="Disordered" evidence="1">
    <location>
        <begin position="1"/>
        <end position="27"/>
    </location>
</feature>
<dbReference type="EMBL" id="KV907667">
    <property type="protein sequence ID" value="OOF89878.1"/>
    <property type="molecule type" value="Genomic_DNA"/>
</dbReference>
<dbReference type="AlphaFoldDB" id="A0A1R3R5X4"/>
<protein>
    <submittedName>
        <fullName evidence="2">Uncharacterized protein</fullName>
    </submittedName>
</protein>